<accession>A0A0S2DIU3</accession>
<name>A0A0S2DIU3_LYSEN</name>
<dbReference type="PATRIC" id="fig|69.6.peg.3057"/>
<reference evidence="1 2" key="1">
    <citation type="submission" date="2015-11" db="EMBL/GenBank/DDBJ databases">
        <title>Genome sequences of Lysobacter enzymogenes strain C3 and Lysobacter antibioticus ATCC 29479.</title>
        <authorList>
            <person name="Kobayashi D.Y."/>
        </authorList>
    </citation>
    <scope>NUCLEOTIDE SEQUENCE [LARGE SCALE GENOMIC DNA]</scope>
    <source>
        <strain evidence="1 2">C3</strain>
    </source>
</reference>
<dbReference type="Proteomes" id="UP000061569">
    <property type="component" value="Chromosome"/>
</dbReference>
<evidence type="ECO:0000313" key="1">
    <source>
        <dbReference type="EMBL" id="ALN58446.1"/>
    </source>
</evidence>
<gene>
    <name evidence="1" type="ORF">GLE_3099</name>
</gene>
<dbReference type="KEGG" id="lez:GLE_3099"/>
<proteinExistence type="predicted"/>
<protein>
    <submittedName>
        <fullName evidence="1">Uncharacterized protein</fullName>
    </submittedName>
</protein>
<dbReference type="STRING" id="69.GLE_3099"/>
<evidence type="ECO:0000313" key="2">
    <source>
        <dbReference type="Proteomes" id="UP000061569"/>
    </source>
</evidence>
<dbReference type="AlphaFoldDB" id="A0A0S2DIU3"/>
<dbReference type="OrthoDB" id="6026487at2"/>
<dbReference type="EMBL" id="CP013140">
    <property type="protein sequence ID" value="ALN58446.1"/>
    <property type="molecule type" value="Genomic_DNA"/>
</dbReference>
<organism evidence="1 2">
    <name type="scientific">Lysobacter enzymogenes</name>
    <dbReference type="NCBI Taxonomy" id="69"/>
    <lineage>
        <taxon>Bacteria</taxon>
        <taxon>Pseudomonadati</taxon>
        <taxon>Pseudomonadota</taxon>
        <taxon>Gammaproteobacteria</taxon>
        <taxon>Lysobacterales</taxon>
        <taxon>Lysobacteraceae</taxon>
        <taxon>Lysobacter</taxon>
    </lineage>
</organism>
<sequence>MPYEYQNDVNAKKIQKLADPEQAQAVLQTVSTLAGMTEPVDGDQVNQWLGLLADAPIVAQKVKSSHDMIEIYPGGKREPDRIFMTVDDGKVTIVAVGAASH</sequence>